<organism evidence="6 7">
    <name type="scientific">Tessaracoccus aquimaris</name>
    <dbReference type="NCBI Taxonomy" id="1332264"/>
    <lineage>
        <taxon>Bacteria</taxon>
        <taxon>Bacillati</taxon>
        <taxon>Actinomycetota</taxon>
        <taxon>Actinomycetes</taxon>
        <taxon>Propionibacteriales</taxon>
        <taxon>Propionibacteriaceae</taxon>
        <taxon>Tessaracoccus</taxon>
    </lineage>
</organism>
<dbReference type="SUPFAM" id="SSF102215">
    <property type="entry name" value="Creatininase"/>
    <property type="match status" value="1"/>
</dbReference>
<evidence type="ECO:0000256" key="1">
    <source>
        <dbReference type="ARBA" id="ARBA00001947"/>
    </source>
</evidence>
<dbReference type="GO" id="GO:0009231">
    <property type="term" value="P:riboflavin biosynthetic process"/>
    <property type="evidence" value="ECO:0007669"/>
    <property type="project" value="TreeGrafter"/>
</dbReference>
<keyword evidence="4" id="KW-0862">Zinc</keyword>
<gene>
    <name evidence="6" type="ORF">BW730_13925</name>
</gene>
<dbReference type="AlphaFoldDB" id="A0A1Q2CTM3"/>
<name>A0A1Q2CTM3_9ACTN</name>
<comment type="similarity">
    <text evidence="5">Belongs to the creatininase superfamily.</text>
</comment>
<evidence type="ECO:0000256" key="2">
    <source>
        <dbReference type="ARBA" id="ARBA00022723"/>
    </source>
</evidence>
<comment type="cofactor">
    <cofactor evidence="1">
        <name>Zn(2+)</name>
        <dbReference type="ChEBI" id="CHEBI:29105"/>
    </cofactor>
</comment>
<dbReference type="KEGG" id="tes:BW730_13925"/>
<evidence type="ECO:0000256" key="3">
    <source>
        <dbReference type="ARBA" id="ARBA00022801"/>
    </source>
</evidence>
<dbReference type="EMBL" id="CP019606">
    <property type="protein sequence ID" value="AQP49380.1"/>
    <property type="molecule type" value="Genomic_DNA"/>
</dbReference>
<evidence type="ECO:0008006" key="8">
    <source>
        <dbReference type="Google" id="ProtNLM"/>
    </source>
</evidence>
<keyword evidence="7" id="KW-1185">Reference proteome</keyword>
<keyword evidence="2" id="KW-0479">Metal-binding</keyword>
<dbReference type="PANTHER" id="PTHR35005">
    <property type="entry name" value="3-DEHYDRO-SCYLLO-INOSOSE HYDROLASE"/>
    <property type="match status" value="1"/>
</dbReference>
<dbReference type="Gene3D" id="3.40.50.10310">
    <property type="entry name" value="Creatininase"/>
    <property type="match status" value="1"/>
</dbReference>
<proteinExistence type="inferred from homology"/>
<evidence type="ECO:0000313" key="6">
    <source>
        <dbReference type="EMBL" id="AQP49380.1"/>
    </source>
</evidence>
<evidence type="ECO:0000256" key="4">
    <source>
        <dbReference type="ARBA" id="ARBA00022833"/>
    </source>
</evidence>
<dbReference type="PANTHER" id="PTHR35005:SF1">
    <property type="entry name" value="2-AMINO-5-FORMYLAMINO-6-RIBOSYLAMINOPYRIMIDIN-4(3H)-ONE 5'-MONOPHOSPHATE DEFORMYLASE"/>
    <property type="match status" value="1"/>
</dbReference>
<sequence length="245" mass="25893">MRLAELTTDEAAERRGAVVVVPVGAVEQHGPHLPLGTDIRIAAGVAEAAVLRVEGTLLLDPLPIGCSEHHRSFPGTVSLRVRTFMDLVADVAGSLAADGFVPVFVNGHGGNRGPLNAALQELLERGVGAWAVTYFERIGDEARQAFPADSMGHACALETSISLSLWPDLVRGDRIPARPGAPAYPDPSLFSTAGVVRHRRFEEFGPDGIVGDPRLADEAKGAGIFSAAVERVAQTLRRIVGTRAD</sequence>
<evidence type="ECO:0000256" key="5">
    <source>
        <dbReference type="ARBA" id="ARBA00024029"/>
    </source>
</evidence>
<dbReference type="GO" id="GO:0016811">
    <property type="term" value="F:hydrolase activity, acting on carbon-nitrogen (but not peptide) bonds, in linear amides"/>
    <property type="evidence" value="ECO:0007669"/>
    <property type="project" value="TreeGrafter"/>
</dbReference>
<evidence type="ECO:0000313" key="7">
    <source>
        <dbReference type="Proteomes" id="UP000188145"/>
    </source>
</evidence>
<accession>A0A1Q2CTM3</accession>
<protein>
    <recommendedName>
        <fullName evidence="8">Creatinine amidohydrolase</fullName>
    </recommendedName>
</protein>
<reference evidence="7" key="1">
    <citation type="submission" date="2017-02" db="EMBL/GenBank/DDBJ databases">
        <title>Tessaracoccus aquaemaris sp. nov., isolated from the intestine of a Korean rockfish, Sebastes schlegelii, in a marine aquaculture pond.</title>
        <authorList>
            <person name="Tak E.J."/>
            <person name="Bae J.-W."/>
        </authorList>
    </citation>
    <scope>NUCLEOTIDE SEQUENCE [LARGE SCALE GENOMIC DNA]</scope>
    <source>
        <strain evidence="7">NSG39</strain>
    </source>
</reference>
<keyword evidence="3" id="KW-0378">Hydrolase</keyword>
<dbReference type="Pfam" id="PF02633">
    <property type="entry name" value="Creatininase"/>
    <property type="match status" value="1"/>
</dbReference>
<dbReference type="STRING" id="1332264.BW730_13925"/>
<dbReference type="Proteomes" id="UP000188145">
    <property type="component" value="Chromosome"/>
</dbReference>
<dbReference type="GO" id="GO:0046872">
    <property type="term" value="F:metal ion binding"/>
    <property type="evidence" value="ECO:0007669"/>
    <property type="project" value="UniProtKB-KW"/>
</dbReference>
<dbReference type="InterPro" id="IPR024087">
    <property type="entry name" value="Creatininase-like_sf"/>
</dbReference>
<dbReference type="InterPro" id="IPR003785">
    <property type="entry name" value="Creatininase/forma_Hydrolase"/>
</dbReference>